<dbReference type="Proteomes" id="UP000234560">
    <property type="component" value="Chromosome"/>
</dbReference>
<feature type="region of interest" description="Disordered" evidence="2">
    <location>
        <begin position="1557"/>
        <end position="1633"/>
    </location>
</feature>
<keyword evidence="1" id="KW-1188">Viral release from host cell</keyword>
<protein>
    <submittedName>
        <fullName evidence="4">Phage tail tape measure protein</fullName>
    </submittedName>
</protein>
<evidence type="ECO:0000313" key="5">
    <source>
        <dbReference type="Proteomes" id="UP000234560"/>
    </source>
</evidence>
<dbReference type="PANTHER" id="PTHR37813">
    <property type="entry name" value="FELS-2 PROPHAGE PROTEIN"/>
    <property type="match status" value="1"/>
</dbReference>
<reference evidence="4" key="1">
    <citation type="submission" date="2017-12" db="EMBL/GenBank/DDBJ databases">
        <authorList>
            <person name="Thomas-White K."/>
            <person name="Wolfe A.J."/>
        </authorList>
    </citation>
    <scope>NUCLEOTIDE SEQUENCE</scope>
    <source>
        <strain evidence="4">UMB0763</strain>
    </source>
</reference>
<feature type="region of interest" description="Disordered" evidence="2">
    <location>
        <begin position="1097"/>
        <end position="1128"/>
    </location>
</feature>
<feature type="domain" description="Phage tail tape measure protein" evidence="3">
    <location>
        <begin position="83"/>
        <end position="283"/>
    </location>
</feature>
<dbReference type="RefSeq" id="WP_257877941.1">
    <property type="nucleotide sequence ID" value="NZ_CP136958.1"/>
</dbReference>
<dbReference type="PANTHER" id="PTHR37813:SF1">
    <property type="entry name" value="FELS-2 PROPHAGE PROTEIN"/>
    <property type="match status" value="1"/>
</dbReference>
<organism evidence="4 5">
    <name type="scientific">Corynebacterium pyruviciproducens</name>
    <dbReference type="NCBI Taxonomy" id="598660"/>
    <lineage>
        <taxon>Bacteria</taxon>
        <taxon>Bacillati</taxon>
        <taxon>Actinomycetota</taxon>
        <taxon>Actinomycetes</taxon>
        <taxon>Mycobacteriales</taxon>
        <taxon>Corynebacteriaceae</taxon>
        <taxon>Corynebacterium</taxon>
    </lineage>
</organism>
<dbReference type="NCBIfam" id="TIGR01760">
    <property type="entry name" value="tape_meas_TP901"/>
    <property type="match status" value="1"/>
</dbReference>
<dbReference type="KEGG" id="cpyr:CYJ47_02020"/>
<evidence type="ECO:0000259" key="3">
    <source>
        <dbReference type="Pfam" id="PF10145"/>
    </source>
</evidence>
<evidence type="ECO:0000256" key="1">
    <source>
        <dbReference type="ARBA" id="ARBA00022612"/>
    </source>
</evidence>
<dbReference type="Pfam" id="PF10145">
    <property type="entry name" value="PhageMin_Tail"/>
    <property type="match status" value="1"/>
</dbReference>
<accession>A0AAF1BWL8</accession>
<evidence type="ECO:0000313" key="4">
    <source>
        <dbReference type="EMBL" id="WOT02572.1"/>
    </source>
</evidence>
<feature type="compositionally biased region" description="Basic and acidic residues" evidence="2">
    <location>
        <begin position="1564"/>
        <end position="1633"/>
    </location>
</feature>
<proteinExistence type="predicted"/>
<reference evidence="4" key="2">
    <citation type="submission" date="2023-10" db="EMBL/GenBank/DDBJ databases">
        <authorList>
            <person name="Choi B."/>
        </authorList>
    </citation>
    <scope>NUCLEOTIDE SEQUENCE</scope>
    <source>
        <strain evidence="4">UMB0763</strain>
    </source>
</reference>
<dbReference type="EMBL" id="CP136958">
    <property type="protein sequence ID" value="WOT02572.1"/>
    <property type="molecule type" value="Genomic_DNA"/>
</dbReference>
<sequence>MAGGKIDILIEPDTKQFVPKMEAGLKGALGAAGKLGAALGVAAGGAEMAKTVVQVGQEFESQLNTMRAVSQATGEQLEAVTARARELGNDTSLTATSASDAAAAMTELAKGGFTVEQSMEAAKGTLQLASAAQTDAATAAMIQSQALQAFCLQADDASRVSDILAGAANASSAEISDVAQALQQSGTVASQFGVSIEDTSTAIAMFANAGITGSDAGTLLKTSLLALTDQGKPAQQAIKELGLTVYDAQGKFVGLPELMGQLQKASESMTPEMYQAATTTLFGSDAARMAGVAAQQGAAGFDDLKQAVTRQGQAAEVAAAQTEGMPGALERIQNAAEDAALGVYDAMKGPLVSGIDIATAAIERLAPVAENGLHTLVGTAGALSSKLSPAIDATRDVTGAISGMIVPLGSAAVAMAVLKKVDLAGHFTTARGAISEFGTVMDRKLRLAEKHGTDLTRMGAAVAALEHQSSSFKTFMSTVRDGGGDLLDLGAKTRASARELSGFEKASVLAKGSVISLGGAMKGTAKGGISLLQRSMTGLVDVMGGPLAVGIGAVVGVTTLFVQGHQSAIRIQEDMAVAARDSAAAQRELRAAIAGTNGALSDQAKQATEKLAGAELASFKSIGENTKAIGFVDSAQFSWGEKLGLSKDYQAYRDHIKQVNGDYEALKKTLRDVGIPMEDLNRIVADGGDDYTRLMSALEGGNDSARRAAGELSRVRGEIDSSVAAARNADPGFAKLRSGIDEIADSGGDAEKRMSGLRKSLQGLGLLPENAQQAMLNLAEQVDNLAVNQAAAVDSSDALGEALVDQDGKIQGSGNNAQELNKAMTELGQSYLKAANQGVDAQAAYDRLEPAVQGIAQAYGLTEEKVRELGQSYGMIPEVVTTLLELEGADQSLRDISAISVAMANVPLGKTIQMETPGSEAVIKAIEATGTQVEKLPDGKSITVTAPTEEAVAALEELRARADSIGNESYTVDMVLDPTPLVGSAAEAEQILAALGEMTPSPQADLIIDKLLSGKDISVGELNYLASLTPTPQADLANELANSKAQDTAAKLDDLNRTTVRPSADLDTSQADRKIGGLREALQSLSSWFDRVSARASSGAAAHPTGTGYIRGRASGGRLPTAGPGTERVDGFLGVDGEGRPLARVDAGEWVINRANSQRYNAELAAINAGTFPKLPGYTDGGKIDDDAPGSVPTVQEVLDFANGLPSRGQQASRPLTGAPYVRGGVDWGDCSGAVSGISRFAAGLAAFAGRFSTFTEQAGLAALGFLPGLGDPATSLNVGWHNNVAAYGDGHTAATAGGTNLEMGGSYGGGMVGGNVGADHPSFDKHAHLPLADSSSYEDAEITNTSVDGVEISSASGARTINWGKAGETFDFLATAFGAKLYDNGGWLPHGGVAMNLSGSPEPILTAGNWAVIGQQADAINNLVAELRRFEGQFPGVVQGFERAITTLDATAAGLEALTPADGGRSVADTPTSLADISDDLTAAVSVAAGNAKANPTRYGLQLAGAVLPEVFGGLRDAERGLSDTRIAAKDGVEEIAEREKELAEAREALAKLDAEGGGYDKQTQRKLDDAQKAVDRAKSAKKPSAERIADAEEKLARAREDAESKLDEQQKKRAKDRDKAATQVEKAEKSLADTRTKTAQLVAQIGAGEISIAIEAAKAVYNLGKTIYETVKKVVDWIVDKINAVAAAQLAVGEQATGMLTKLAQAADEADKKLAELRMSAINAQIAYQQAMWGVTQANGAYTATQLKGIVEVANARAKATSDELASVRIVGTSVDDMWARTIAGLQSGTLTFGETVESVQAQVGEKLAREAEVHKAQADALKQNADSAVSLLEASKGAAKSMIAAKSATALLNAQVGRLNAMSKMGDGGASTPQAMRLQRVTELLAEAADWTARDKKEIKIEESRRYRAAAREARAEANKILREHFGNDPNYGRYQREINQVMSRAGAYGFSNSIEKAKKVIEAALKATSLGKAVRDLETQQVERNIADYEKTLAETQVDVANTAIDAAYAPREQQARGEQAAAAAQSEYFDAAAKYYRAGDDEVRKALGDFMEFSRGESTRLAESSGKQVTELEGIAQSARGIYDKLKNKPLGFDLPTAQTLPPSKVPAAWGKELAAALAEQILSPTSVGEVARRAVAQVVVPQVGTRYSTREDVEQARRERDEAVARALNEQLAAERTRQLDLQLDRRLTNIERSVAQLPPLEIHLPGTVMDPVAVGRALQEQLASVSSRVTVLEGNNGRNYFKTRS</sequence>
<gene>
    <name evidence="4" type="ORF">CYJ47_02020</name>
</gene>
<name>A0AAF1BWL8_9CORY</name>
<evidence type="ECO:0000256" key="2">
    <source>
        <dbReference type="SAM" id="MobiDB-lite"/>
    </source>
</evidence>
<dbReference type="InterPro" id="IPR010090">
    <property type="entry name" value="Phage_tape_meas"/>
</dbReference>